<protein>
    <submittedName>
        <fullName evidence="2">Gliding motility-associated C-terminal domain-containing protein</fullName>
    </submittedName>
</protein>
<evidence type="ECO:0000256" key="1">
    <source>
        <dbReference type="SAM" id="SignalP"/>
    </source>
</evidence>
<proteinExistence type="predicted"/>
<keyword evidence="1" id="KW-0732">Signal</keyword>
<organism evidence="2 3">
    <name type="scientific">Mariniflexile jejuense</name>
    <dbReference type="NCBI Taxonomy" id="1173582"/>
    <lineage>
        <taxon>Bacteria</taxon>
        <taxon>Pseudomonadati</taxon>
        <taxon>Bacteroidota</taxon>
        <taxon>Flavobacteriia</taxon>
        <taxon>Flavobacteriales</taxon>
        <taxon>Flavobacteriaceae</taxon>
        <taxon>Mariniflexile</taxon>
    </lineage>
</organism>
<evidence type="ECO:0000313" key="2">
    <source>
        <dbReference type="EMBL" id="MFD0988816.1"/>
    </source>
</evidence>
<dbReference type="Pfam" id="PF13585">
    <property type="entry name" value="CHU_C"/>
    <property type="match status" value="1"/>
</dbReference>
<dbReference type="RefSeq" id="WP_379924398.1">
    <property type="nucleotide sequence ID" value="NZ_JBHTJI010000001.1"/>
</dbReference>
<dbReference type="Gene3D" id="2.60.40.10">
    <property type="entry name" value="Immunoglobulins"/>
    <property type="match status" value="1"/>
</dbReference>
<name>A0ABW3JEW9_9FLAO</name>
<comment type="caution">
    <text evidence="2">The sequence shown here is derived from an EMBL/GenBank/DDBJ whole genome shotgun (WGS) entry which is preliminary data.</text>
</comment>
<reference evidence="3" key="1">
    <citation type="journal article" date="2019" name="Int. J. Syst. Evol. Microbiol.">
        <title>The Global Catalogue of Microorganisms (GCM) 10K type strain sequencing project: providing services to taxonomists for standard genome sequencing and annotation.</title>
        <authorList>
            <consortium name="The Broad Institute Genomics Platform"/>
            <consortium name="The Broad Institute Genome Sequencing Center for Infectious Disease"/>
            <person name="Wu L."/>
            <person name="Ma J."/>
        </authorList>
    </citation>
    <scope>NUCLEOTIDE SEQUENCE [LARGE SCALE GENOMIC DNA]</scope>
    <source>
        <strain evidence="3">CCUG 62414</strain>
    </source>
</reference>
<dbReference type="InterPro" id="IPR013783">
    <property type="entry name" value="Ig-like_fold"/>
</dbReference>
<accession>A0ABW3JEW9</accession>
<gene>
    <name evidence="2" type="ORF">ACFQ1R_01795</name>
</gene>
<feature type="chain" id="PRO_5046754262" evidence="1">
    <location>
        <begin position="23"/>
        <end position="478"/>
    </location>
</feature>
<dbReference type="EMBL" id="JBHTJI010000001">
    <property type="protein sequence ID" value="MFD0988816.1"/>
    <property type="molecule type" value="Genomic_DNA"/>
</dbReference>
<feature type="signal peptide" evidence="1">
    <location>
        <begin position="1"/>
        <end position="22"/>
    </location>
</feature>
<sequence length="478" mass="51136">MRNFVFSYFTILFFSLTHTVKAQLVIGKPSLGFSQACASPSFNTYNATFTFSPETALSATNQFIIELSDATGSFTSATTIYTSAQGAVTVSPATLSFSLPNTTAGEAYKIRIKSTAPVATSVPSNAFAAYYKIQDKPFSINNLISTGAYCSGGSYVLTIDNPGTADNDSPLKYPSLTFNWYKETSPTTSVFVASGETLAVNAPGTYFVRTNYGTCTSDSYSNRVTVSEATSATTSSISSSLGNPYCSSEGATTLSAIKGNTYQWFKDGKAISGATNQMYVTNEAGAYSVAVNLGSCTTNASINLENSGFTSSIDVPEFNTINDGETLVATVTTDASNPQFEWFLNENLIASATSNSYEATQMGSYKVVITQTDGCAASSEHTFSITEPFPDVANIPNLISPNGDGINDTWVIPQLYVAGTNTEVIILSAQGKVELQTTNYQNDWPQNQINFKDINPVYYYIITTSNNKTKKGSITVVK</sequence>
<keyword evidence="3" id="KW-1185">Reference proteome</keyword>
<evidence type="ECO:0000313" key="3">
    <source>
        <dbReference type="Proteomes" id="UP001597061"/>
    </source>
</evidence>
<dbReference type="Proteomes" id="UP001597061">
    <property type="component" value="Unassembled WGS sequence"/>
</dbReference>